<evidence type="ECO:0000256" key="2">
    <source>
        <dbReference type="SAM" id="SignalP"/>
    </source>
</evidence>
<feature type="region of interest" description="Disordered" evidence="1">
    <location>
        <begin position="32"/>
        <end position="53"/>
    </location>
</feature>
<evidence type="ECO:0000313" key="4">
    <source>
        <dbReference type="Proteomes" id="UP001596114"/>
    </source>
</evidence>
<feature type="chain" id="PRO_5045614152" evidence="2">
    <location>
        <begin position="23"/>
        <end position="262"/>
    </location>
</feature>
<name>A0ABW0QQ28_9GAMM</name>
<accession>A0ABW0QQ28</accession>
<dbReference type="PANTHER" id="PTHR38477:SF1">
    <property type="entry name" value="MUREIN L,D-TRANSPEPTIDASE CATALYTIC DOMAIN FAMILY PROTEIN"/>
    <property type="match status" value="1"/>
</dbReference>
<keyword evidence="2" id="KW-0732">Signal</keyword>
<evidence type="ECO:0000256" key="1">
    <source>
        <dbReference type="SAM" id="MobiDB-lite"/>
    </source>
</evidence>
<protein>
    <submittedName>
        <fullName evidence="3">Murein L,D-transpeptidase catalytic domain family protein</fullName>
    </submittedName>
</protein>
<feature type="signal peptide" evidence="2">
    <location>
        <begin position="1"/>
        <end position="22"/>
    </location>
</feature>
<dbReference type="PANTHER" id="PTHR38477">
    <property type="entry name" value="HYPOTHETICAL EXPORTED PROTEIN"/>
    <property type="match status" value="1"/>
</dbReference>
<organism evidence="3 4">
    <name type="scientific">Rhodanobacter ginsengisoli</name>
    <dbReference type="NCBI Taxonomy" id="418646"/>
    <lineage>
        <taxon>Bacteria</taxon>
        <taxon>Pseudomonadati</taxon>
        <taxon>Pseudomonadota</taxon>
        <taxon>Gammaproteobacteria</taxon>
        <taxon>Lysobacterales</taxon>
        <taxon>Rhodanobacteraceae</taxon>
        <taxon>Rhodanobacter</taxon>
    </lineage>
</organism>
<dbReference type="RefSeq" id="WP_377319949.1">
    <property type="nucleotide sequence ID" value="NZ_JBHSNF010000002.1"/>
</dbReference>
<keyword evidence="4" id="KW-1185">Reference proteome</keyword>
<evidence type="ECO:0000313" key="3">
    <source>
        <dbReference type="EMBL" id="MFC5526354.1"/>
    </source>
</evidence>
<dbReference type="Proteomes" id="UP001596114">
    <property type="component" value="Unassembled WGS sequence"/>
</dbReference>
<reference evidence="4" key="1">
    <citation type="journal article" date="2019" name="Int. J. Syst. Evol. Microbiol.">
        <title>The Global Catalogue of Microorganisms (GCM) 10K type strain sequencing project: providing services to taxonomists for standard genome sequencing and annotation.</title>
        <authorList>
            <consortium name="The Broad Institute Genomics Platform"/>
            <consortium name="The Broad Institute Genome Sequencing Center for Infectious Disease"/>
            <person name="Wu L."/>
            <person name="Ma J."/>
        </authorList>
    </citation>
    <scope>NUCLEOTIDE SEQUENCE [LARGE SCALE GENOMIC DNA]</scope>
    <source>
        <strain evidence="4">CGMCC 1.16619</strain>
    </source>
</reference>
<dbReference type="InterPro" id="IPR032676">
    <property type="entry name" value="YkuD_2"/>
</dbReference>
<dbReference type="EMBL" id="JBHSNF010000002">
    <property type="protein sequence ID" value="MFC5526354.1"/>
    <property type="molecule type" value="Genomic_DNA"/>
</dbReference>
<proteinExistence type="predicted"/>
<sequence length="262" mass="27616">MPYRPLTLALALALAVSSFSLAFEAAASGARPGRPSSVAVPQQAISPAPGLPPPQRLARLAPAADPEVLDLALDAVRCAQAEGVGRTAKRLAVIDYSRSSLQPRLWVFDLASRKLLYKELVAHGQGSGGNVPTHFSNADGSHASSLGLFVTGSTYTGHNGYSLRMDGLEHGINDAAMARAIVMHGAAYVNEASGRQMGRLGRSWGCPALRKAVAKPIIDVMKNGQFVFSYYPDQAWLAHSALLHCAASHVASRDTGRHPASS</sequence>
<dbReference type="Pfam" id="PF13645">
    <property type="entry name" value="YkuD_2"/>
    <property type="match status" value="1"/>
</dbReference>
<comment type="caution">
    <text evidence="3">The sequence shown here is derived from an EMBL/GenBank/DDBJ whole genome shotgun (WGS) entry which is preliminary data.</text>
</comment>
<gene>
    <name evidence="3" type="ORF">ACFPPA_11480</name>
</gene>